<dbReference type="PANTHER" id="PTHR43194:SF4">
    <property type="entry name" value="AB HYDROLASE-1 DOMAIN-CONTAINING PROTEIN"/>
    <property type="match status" value="1"/>
</dbReference>
<gene>
    <name evidence="2" type="ORF">M430DRAFT_69325</name>
</gene>
<dbReference type="Pfam" id="PF12697">
    <property type="entry name" value="Abhydrolase_6"/>
    <property type="match status" value="1"/>
</dbReference>
<dbReference type="AlphaFoldDB" id="A0A2T3ATS7"/>
<organism evidence="2 3">
    <name type="scientific">Amorphotheca resinae ATCC 22711</name>
    <dbReference type="NCBI Taxonomy" id="857342"/>
    <lineage>
        <taxon>Eukaryota</taxon>
        <taxon>Fungi</taxon>
        <taxon>Dikarya</taxon>
        <taxon>Ascomycota</taxon>
        <taxon>Pezizomycotina</taxon>
        <taxon>Leotiomycetes</taxon>
        <taxon>Helotiales</taxon>
        <taxon>Amorphothecaceae</taxon>
        <taxon>Amorphotheca</taxon>
    </lineage>
</organism>
<dbReference type="InterPro" id="IPR050228">
    <property type="entry name" value="Carboxylesterase_BioH"/>
</dbReference>
<dbReference type="OrthoDB" id="9978720at2759"/>
<sequence>MAESQETPHLRSYCYVGGDYHQTALGHVMEGQMYVEKLTPSCGCTRPYPIIFIQGGGQSGTNWLNKPDGGNGWASWFLEHGYEVYLIDHTATGRSPLNPKSNVSYSAFPAEYVQQRFTAVQNFSLWPQAHLHTQWPGSGMIGDPIFDKYYTSIIPVPTNQAFQEINMRNALIALLDKSGPAIVLTHSTGGLYGWSIADARPRLIKALIQVEPKGPPFREAIFSTRFTRPWGLTSIPLTYDPAPTDSTAPLTMKTIPTSDESRIDCILQEEPAKQLTNLREVPILIVTAEASYHATYDHSFKLFLEQAGCEKVEHLKLSDREIHGNGHLMFLEKNSDEIAGILEAWISGTVGKGGEAEGD</sequence>
<feature type="domain" description="AB hydrolase-1" evidence="1">
    <location>
        <begin position="50"/>
        <end position="339"/>
    </location>
</feature>
<dbReference type="GeneID" id="36577503"/>
<dbReference type="Gene3D" id="3.40.50.1820">
    <property type="entry name" value="alpha/beta hydrolase"/>
    <property type="match status" value="1"/>
</dbReference>
<evidence type="ECO:0000313" key="3">
    <source>
        <dbReference type="Proteomes" id="UP000241818"/>
    </source>
</evidence>
<dbReference type="InterPro" id="IPR029058">
    <property type="entry name" value="AB_hydrolase_fold"/>
</dbReference>
<dbReference type="InParanoid" id="A0A2T3ATS7"/>
<keyword evidence="3" id="KW-1185">Reference proteome</keyword>
<dbReference type="SUPFAM" id="SSF53474">
    <property type="entry name" value="alpha/beta-Hydrolases"/>
    <property type="match status" value="1"/>
</dbReference>
<proteinExistence type="predicted"/>
<dbReference type="RefSeq" id="XP_024718059.1">
    <property type="nucleotide sequence ID" value="XM_024869422.1"/>
</dbReference>
<dbReference type="Proteomes" id="UP000241818">
    <property type="component" value="Unassembled WGS sequence"/>
</dbReference>
<accession>A0A2T3ATS7</accession>
<evidence type="ECO:0000259" key="1">
    <source>
        <dbReference type="Pfam" id="PF12697"/>
    </source>
</evidence>
<protein>
    <recommendedName>
        <fullName evidence="1">AB hydrolase-1 domain-containing protein</fullName>
    </recommendedName>
</protein>
<dbReference type="EMBL" id="KZ679016">
    <property type="protein sequence ID" value="PSS10880.1"/>
    <property type="molecule type" value="Genomic_DNA"/>
</dbReference>
<dbReference type="PANTHER" id="PTHR43194">
    <property type="entry name" value="HYDROLASE ALPHA/BETA FOLD FAMILY"/>
    <property type="match status" value="1"/>
</dbReference>
<dbReference type="CDD" id="cd12809">
    <property type="entry name" value="Esterase_713_like-2"/>
    <property type="match status" value="1"/>
</dbReference>
<name>A0A2T3ATS7_AMORE</name>
<dbReference type="InterPro" id="IPR000073">
    <property type="entry name" value="AB_hydrolase_1"/>
</dbReference>
<evidence type="ECO:0000313" key="2">
    <source>
        <dbReference type="EMBL" id="PSS10880.1"/>
    </source>
</evidence>
<reference evidence="2 3" key="1">
    <citation type="journal article" date="2018" name="New Phytol.">
        <title>Comparative genomics and transcriptomics depict ericoid mycorrhizal fungi as versatile saprotrophs and plant mutualists.</title>
        <authorList>
            <person name="Martino E."/>
            <person name="Morin E."/>
            <person name="Grelet G.A."/>
            <person name="Kuo A."/>
            <person name="Kohler A."/>
            <person name="Daghino S."/>
            <person name="Barry K.W."/>
            <person name="Cichocki N."/>
            <person name="Clum A."/>
            <person name="Dockter R.B."/>
            <person name="Hainaut M."/>
            <person name="Kuo R.C."/>
            <person name="LaButti K."/>
            <person name="Lindahl B.D."/>
            <person name="Lindquist E.A."/>
            <person name="Lipzen A."/>
            <person name="Khouja H.R."/>
            <person name="Magnuson J."/>
            <person name="Murat C."/>
            <person name="Ohm R.A."/>
            <person name="Singer S.W."/>
            <person name="Spatafora J.W."/>
            <person name="Wang M."/>
            <person name="Veneault-Fourrey C."/>
            <person name="Henrissat B."/>
            <person name="Grigoriev I.V."/>
            <person name="Martin F.M."/>
            <person name="Perotto S."/>
        </authorList>
    </citation>
    <scope>NUCLEOTIDE SEQUENCE [LARGE SCALE GENOMIC DNA]</scope>
    <source>
        <strain evidence="2 3">ATCC 22711</strain>
    </source>
</reference>
<dbReference type="STRING" id="857342.A0A2T3ATS7"/>